<proteinExistence type="predicted"/>
<sequence>MAKKKREPRRLILPAMNIARRENKEKRKKDASLMKLVLSSETELGLERVAMHMTPTTALETKKAPPRMLFRPTSASPDLVKEMMLAKTSGAPLPRERRVMPAMVGESFRVLDKLSRAGQKKSAAVLPSK</sequence>
<feature type="region of interest" description="Disordered" evidence="1">
    <location>
        <begin position="55"/>
        <end position="75"/>
    </location>
</feature>
<protein>
    <submittedName>
        <fullName evidence="2">Uncharacterized protein</fullName>
    </submittedName>
</protein>
<evidence type="ECO:0000313" key="3">
    <source>
        <dbReference type="Proteomes" id="UP001187192"/>
    </source>
</evidence>
<keyword evidence="3" id="KW-1185">Reference proteome</keyword>
<evidence type="ECO:0000313" key="2">
    <source>
        <dbReference type="EMBL" id="GMN38969.1"/>
    </source>
</evidence>
<evidence type="ECO:0000256" key="1">
    <source>
        <dbReference type="SAM" id="MobiDB-lite"/>
    </source>
</evidence>
<dbReference type="Gramene" id="FCD_00005068-RA">
    <property type="protein sequence ID" value="FCD_00005068-RA:cds"/>
    <property type="gene ID" value="FCD_00005068"/>
</dbReference>
<comment type="caution">
    <text evidence="2">The sequence shown here is derived from an EMBL/GenBank/DDBJ whole genome shotgun (WGS) entry which is preliminary data.</text>
</comment>
<reference evidence="2" key="1">
    <citation type="submission" date="2023-07" db="EMBL/GenBank/DDBJ databases">
        <title>draft genome sequence of fig (Ficus carica).</title>
        <authorList>
            <person name="Takahashi T."/>
            <person name="Nishimura K."/>
        </authorList>
    </citation>
    <scope>NUCLEOTIDE SEQUENCE</scope>
</reference>
<accession>A0AA87ZKY0</accession>
<dbReference type="AlphaFoldDB" id="A0AA87ZKY0"/>
<name>A0AA87ZKY0_FICCA</name>
<dbReference type="EMBL" id="BTGU01000009">
    <property type="protein sequence ID" value="GMN38969.1"/>
    <property type="molecule type" value="Genomic_DNA"/>
</dbReference>
<dbReference type="Proteomes" id="UP001187192">
    <property type="component" value="Unassembled WGS sequence"/>
</dbReference>
<gene>
    <name evidence="2" type="ORF">TIFTF001_008196</name>
</gene>
<organism evidence="2 3">
    <name type="scientific">Ficus carica</name>
    <name type="common">Common fig</name>
    <dbReference type="NCBI Taxonomy" id="3494"/>
    <lineage>
        <taxon>Eukaryota</taxon>
        <taxon>Viridiplantae</taxon>
        <taxon>Streptophyta</taxon>
        <taxon>Embryophyta</taxon>
        <taxon>Tracheophyta</taxon>
        <taxon>Spermatophyta</taxon>
        <taxon>Magnoliopsida</taxon>
        <taxon>eudicotyledons</taxon>
        <taxon>Gunneridae</taxon>
        <taxon>Pentapetalae</taxon>
        <taxon>rosids</taxon>
        <taxon>fabids</taxon>
        <taxon>Rosales</taxon>
        <taxon>Moraceae</taxon>
        <taxon>Ficeae</taxon>
        <taxon>Ficus</taxon>
    </lineage>
</organism>